<protein>
    <submittedName>
        <fullName evidence="2">Uncharacterized protein</fullName>
    </submittedName>
</protein>
<evidence type="ECO:0000313" key="1">
    <source>
        <dbReference type="Proteomes" id="UP000887563"/>
    </source>
</evidence>
<accession>A0A914N100</accession>
<sequence>MPTFYDVCPLTIQIITFNNCFTQFFPLRLLSFNTRLHCSCCRSVDAPVDVLVDELPLSIRATVMSEGIRMSTCNDKQFIQERNDNVGEGIEMEQTKEIRD</sequence>
<name>A0A914N100_MELIC</name>
<dbReference type="Proteomes" id="UP000887563">
    <property type="component" value="Unplaced"/>
</dbReference>
<reference evidence="2" key="1">
    <citation type="submission" date="2022-11" db="UniProtKB">
        <authorList>
            <consortium name="WormBaseParasite"/>
        </authorList>
    </citation>
    <scope>IDENTIFICATION</scope>
</reference>
<organism evidence="1 2">
    <name type="scientific">Meloidogyne incognita</name>
    <name type="common">Southern root-knot nematode worm</name>
    <name type="synonym">Oxyuris incognita</name>
    <dbReference type="NCBI Taxonomy" id="6306"/>
    <lineage>
        <taxon>Eukaryota</taxon>
        <taxon>Metazoa</taxon>
        <taxon>Ecdysozoa</taxon>
        <taxon>Nematoda</taxon>
        <taxon>Chromadorea</taxon>
        <taxon>Rhabditida</taxon>
        <taxon>Tylenchina</taxon>
        <taxon>Tylenchomorpha</taxon>
        <taxon>Tylenchoidea</taxon>
        <taxon>Meloidogynidae</taxon>
        <taxon>Meloidogyninae</taxon>
        <taxon>Meloidogyne</taxon>
        <taxon>Meloidogyne incognita group</taxon>
    </lineage>
</organism>
<dbReference type="AlphaFoldDB" id="A0A914N100"/>
<proteinExistence type="predicted"/>
<dbReference type="WBParaSite" id="Minc3s02965g32246">
    <property type="protein sequence ID" value="Minc3s02965g32246"/>
    <property type="gene ID" value="Minc3s02965g32246"/>
</dbReference>
<keyword evidence="1" id="KW-1185">Reference proteome</keyword>
<evidence type="ECO:0000313" key="2">
    <source>
        <dbReference type="WBParaSite" id="Minc3s02965g32246"/>
    </source>
</evidence>